<evidence type="ECO:0000256" key="5">
    <source>
        <dbReference type="ARBA" id="ARBA00023024"/>
    </source>
</evidence>
<evidence type="ECO:0000256" key="8">
    <source>
        <dbReference type="ARBA" id="ARBA00023295"/>
    </source>
</evidence>
<evidence type="ECO:0000313" key="14">
    <source>
        <dbReference type="RefSeq" id="XP_039130941.1"/>
    </source>
</evidence>
<evidence type="ECO:0000313" key="13">
    <source>
        <dbReference type="Proteomes" id="UP001515500"/>
    </source>
</evidence>
<dbReference type="PROSITE" id="PS01095">
    <property type="entry name" value="GH18_1"/>
    <property type="match status" value="1"/>
</dbReference>
<dbReference type="PANTHER" id="PTHR45708">
    <property type="entry name" value="ENDOCHITINASE"/>
    <property type="match status" value="1"/>
</dbReference>
<keyword evidence="13" id="KW-1185">Reference proteome</keyword>
<evidence type="ECO:0000256" key="11">
    <source>
        <dbReference type="SAM" id="SignalP"/>
    </source>
</evidence>
<dbReference type="RefSeq" id="XP_039130941.1">
    <property type="nucleotide sequence ID" value="XM_039275007.1"/>
</dbReference>
<dbReference type="EC" id="3.2.1.14" evidence="2"/>
<dbReference type="GeneID" id="120267362"/>
<protein>
    <recommendedName>
        <fullName evidence="2">chitinase</fullName>
        <ecNumber evidence="2">3.2.1.14</ecNumber>
    </recommendedName>
</protein>
<dbReference type="SUPFAM" id="SSF51445">
    <property type="entry name" value="(Trans)glycosidases"/>
    <property type="match status" value="2"/>
</dbReference>
<dbReference type="InterPro" id="IPR001579">
    <property type="entry name" value="Glyco_hydro_18_chit_AS"/>
</dbReference>
<accession>A0AB40BU21</accession>
<keyword evidence="5" id="KW-0624">Polysaccharide degradation</keyword>
<keyword evidence="8 9" id="KW-0326">Glycosidase</keyword>
<dbReference type="Gene3D" id="3.20.20.80">
    <property type="entry name" value="Glycosidases"/>
    <property type="match status" value="2"/>
</dbReference>
<dbReference type="GO" id="GO:0006032">
    <property type="term" value="P:chitin catabolic process"/>
    <property type="evidence" value="ECO:0007669"/>
    <property type="project" value="UniProtKB-KW"/>
</dbReference>
<dbReference type="GO" id="GO:0005576">
    <property type="term" value="C:extracellular region"/>
    <property type="evidence" value="ECO:0007669"/>
    <property type="project" value="TreeGrafter"/>
</dbReference>
<evidence type="ECO:0000256" key="9">
    <source>
        <dbReference type="RuleBase" id="RU000489"/>
    </source>
</evidence>
<feature type="signal peptide" evidence="11">
    <location>
        <begin position="1"/>
        <end position="23"/>
    </location>
</feature>
<evidence type="ECO:0000259" key="12">
    <source>
        <dbReference type="PROSITE" id="PS51910"/>
    </source>
</evidence>
<keyword evidence="6" id="KW-1015">Disulfide bond</keyword>
<proteinExistence type="inferred from homology"/>
<evidence type="ECO:0000256" key="10">
    <source>
        <dbReference type="RuleBase" id="RU004453"/>
    </source>
</evidence>
<dbReference type="PANTHER" id="PTHR45708:SF22">
    <property type="entry name" value="ACIDIC ENDOCHITINASE"/>
    <property type="match status" value="1"/>
</dbReference>
<dbReference type="GO" id="GO:0005975">
    <property type="term" value="P:carbohydrate metabolic process"/>
    <property type="evidence" value="ECO:0007669"/>
    <property type="project" value="InterPro"/>
</dbReference>
<evidence type="ECO:0000256" key="4">
    <source>
        <dbReference type="ARBA" id="ARBA00022801"/>
    </source>
</evidence>
<dbReference type="GO" id="GO:0008843">
    <property type="term" value="F:endochitinase activity"/>
    <property type="evidence" value="ECO:0007669"/>
    <property type="project" value="UniProtKB-EC"/>
</dbReference>
<evidence type="ECO:0000256" key="3">
    <source>
        <dbReference type="ARBA" id="ARBA00022729"/>
    </source>
</evidence>
<keyword evidence="7" id="KW-0119">Carbohydrate metabolism</keyword>
<feature type="domain" description="GH18" evidence="12">
    <location>
        <begin position="26"/>
        <end position="548"/>
    </location>
</feature>
<organism evidence="13 14">
    <name type="scientific">Dioscorea cayennensis subsp. rotundata</name>
    <name type="common">White Guinea yam</name>
    <name type="synonym">Dioscorea rotundata</name>
    <dbReference type="NCBI Taxonomy" id="55577"/>
    <lineage>
        <taxon>Eukaryota</taxon>
        <taxon>Viridiplantae</taxon>
        <taxon>Streptophyta</taxon>
        <taxon>Embryophyta</taxon>
        <taxon>Tracheophyta</taxon>
        <taxon>Spermatophyta</taxon>
        <taxon>Magnoliopsida</taxon>
        <taxon>Liliopsida</taxon>
        <taxon>Dioscoreales</taxon>
        <taxon>Dioscoreaceae</taxon>
        <taxon>Dioscorea</taxon>
    </lineage>
</organism>
<dbReference type="Pfam" id="PF00704">
    <property type="entry name" value="Glyco_hydro_18"/>
    <property type="match status" value="1"/>
</dbReference>
<evidence type="ECO:0000256" key="1">
    <source>
        <dbReference type="ARBA" id="ARBA00000822"/>
    </source>
</evidence>
<evidence type="ECO:0000256" key="7">
    <source>
        <dbReference type="ARBA" id="ARBA00023277"/>
    </source>
</evidence>
<dbReference type="Proteomes" id="UP001515500">
    <property type="component" value="Chromosome 8"/>
</dbReference>
<name>A0AB40BU21_DIOCR</name>
<feature type="chain" id="PRO_5044299993" description="chitinase" evidence="11">
    <location>
        <begin position="24"/>
        <end position="565"/>
    </location>
</feature>
<sequence length="565" mass="60039">MATQKTLTLLLLTLAALSITSNAGIGSIVVYWGQNGYEGSLAEACSTGNYDIVVLAFLYQFGNFQTPGLNLAGHCDPTSSSGCTSISNDIKACQRKHIKVFLSLGGASGSYTLVSNKDAQEVADYLWNNFLGGSSSSRPLGDAVLDGIDFDIESGTNEHWEELAQMLYEYSKHGKKTGFFINAIADLLSTNSFTTPSSPPVNSPTKLLSHSAWHAATVAAMNSASYNERATVFNFSPSFELLALAIGVGEKLSAGVDDGITCIGVAASAILDLTIFTGSVGVLSPVSGDSSRVGSTTGLLTNDTKLLPVEVSRISSSIMISVASVASPPAFHFHTKFSSNLTSRLTMIQLNTRRCPRCGFLPFQASNGVRLPIAFVGSRFSRYTACRTASPQNFPGTFMLLSNDLAIAITVMFLRSTTPFCCVETLNVALVTSPAARATKAILSWHTLAATASSAFTTPTVTPTVSGDFPLPKESPDCIFCRASHSARQFFVELPASPAAAGSGYLPPNKLVFDVLPNIKKLDKYGGVMLWSRYYDLVSQYSSQIRHVILDLLEGNSSATITASA</sequence>
<dbReference type="InterPro" id="IPR017853">
    <property type="entry name" value="GH"/>
</dbReference>
<dbReference type="PROSITE" id="PS51910">
    <property type="entry name" value="GH18_2"/>
    <property type="match status" value="1"/>
</dbReference>
<keyword evidence="5" id="KW-0146">Chitin degradation</keyword>
<comment type="catalytic activity">
    <reaction evidence="1">
        <text>Random endo-hydrolysis of N-acetyl-beta-D-glucosaminide (1-&gt;4)-beta-linkages in chitin and chitodextrins.</text>
        <dbReference type="EC" id="3.2.1.14"/>
    </reaction>
</comment>
<gene>
    <name evidence="14" type="primary">LOC120267362</name>
</gene>
<dbReference type="InterPro" id="IPR001223">
    <property type="entry name" value="Glyco_hydro18_cat"/>
</dbReference>
<keyword evidence="4 9" id="KW-0378">Hydrolase</keyword>
<comment type="similarity">
    <text evidence="10">Belongs to the glycosyl hydrolase 18 family.</text>
</comment>
<dbReference type="AlphaFoldDB" id="A0AB40BU21"/>
<evidence type="ECO:0000256" key="6">
    <source>
        <dbReference type="ARBA" id="ARBA00023157"/>
    </source>
</evidence>
<dbReference type="InterPro" id="IPR050542">
    <property type="entry name" value="Glycosyl_Hydrlase18_Chitinase"/>
</dbReference>
<evidence type="ECO:0000256" key="2">
    <source>
        <dbReference type="ARBA" id="ARBA00012729"/>
    </source>
</evidence>
<keyword evidence="3 11" id="KW-0732">Signal</keyword>
<reference evidence="14" key="1">
    <citation type="submission" date="2025-08" db="UniProtKB">
        <authorList>
            <consortium name="RefSeq"/>
        </authorList>
    </citation>
    <scope>IDENTIFICATION</scope>
</reference>